<evidence type="ECO:0000313" key="2">
    <source>
        <dbReference type="Proteomes" id="UP001165090"/>
    </source>
</evidence>
<gene>
    <name evidence="1" type="ORF">VaNZ11_013801</name>
</gene>
<protein>
    <submittedName>
        <fullName evidence="1">Uncharacterized protein</fullName>
    </submittedName>
</protein>
<sequence length="467" mass="49452">MAEVMLFSRPSWGPGSETGELQQLQQLLLSADQLTTLSYLAGRCEMSLKPGQVPLMLQHAVRLVGEGELAAGELAATLAGLSGVQDVDVVEEAPEELETLLEALAAQSGRLSPQGLSEAATALLQLGVGLNADMAVRFRAATTRCLSELTPPQMLTVLTVGGSLGLDPPSRELLATLSLQVGRLAAHPDLLAPAAATEAAYEVLKWFPEVAPNDSETYIARLKAGLQPLLERLDEVVSASAAKLALLMASAGVVPDSGNSGGISPEEQRQRRTAALSPLVAATAEGLPDYDNEQLSNAIMGLSLLGVQLPSSWLEGFMEASRRQLEEAGGRSLAYLLSGLADQNALPDGPYTAAFWGAVRRRAADPERDLDLLSARTLLESAGHLGLRPEREVMQSVLDCALLRYRETPDPEGLVELVQVMTSFDFVPSASWAAEVRSVLAAPLAGMPPEARAAIVGFLQGMLPQQR</sequence>
<dbReference type="EMBL" id="BSDZ01000080">
    <property type="protein sequence ID" value="GLI69270.1"/>
    <property type="molecule type" value="Genomic_DNA"/>
</dbReference>
<proteinExistence type="predicted"/>
<accession>A0ABQ5SH40</accession>
<reference evidence="1 2" key="1">
    <citation type="journal article" date="2023" name="IScience">
        <title>Expanded male sex-determining region conserved during the evolution of homothallism in the green alga Volvox.</title>
        <authorList>
            <person name="Yamamoto K."/>
            <person name="Matsuzaki R."/>
            <person name="Mahakham W."/>
            <person name="Heman W."/>
            <person name="Sekimoto H."/>
            <person name="Kawachi M."/>
            <person name="Minakuchi Y."/>
            <person name="Toyoda A."/>
            <person name="Nozaki H."/>
        </authorList>
    </citation>
    <scope>NUCLEOTIDE SEQUENCE [LARGE SCALE GENOMIC DNA]</scope>
    <source>
        <strain evidence="1 2">NIES-4468</strain>
    </source>
</reference>
<name>A0ABQ5SH40_9CHLO</name>
<organism evidence="1 2">
    <name type="scientific">Volvox africanus</name>
    <dbReference type="NCBI Taxonomy" id="51714"/>
    <lineage>
        <taxon>Eukaryota</taxon>
        <taxon>Viridiplantae</taxon>
        <taxon>Chlorophyta</taxon>
        <taxon>core chlorophytes</taxon>
        <taxon>Chlorophyceae</taxon>
        <taxon>CS clade</taxon>
        <taxon>Chlamydomonadales</taxon>
        <taxon>Volvocaceae</taxon>
        <taxon>Volvox</taxon>
    </lineage>
</organism>
<keyword evidence="2" id="KW-1185">Reference proteome</keyword>
<evidence type="ECO:0000313" key="1">
    <source>
        <dbReference type="EMBL" id="GLI69270.1"/>
    </source>
</evidence>
<comment type="caution">
    <text evidence="1">The sequence shown here is derived from an EMBL/GenBank/DDBJ whole genome shotgun (WGS) entry which is preliminary data.</text>
</comment>
<dbReference type="Proteomes" id="UP001165090">
    <property type="component" value="Unassembled WGS sequence"/>
</dbReference>